<evidence type="ECO:0000256" key="8">
    <source>
        <dbReference type="ARBA" id="ARBA00023136"/>
    </source>
</evidence>
<proteinExistence type="predicted"/>
<evidence type="ECO:0000256" key="10">
    <source>
        <dbReference type="SAM" id="Phobius"/>
    </source>
</evidence>
<evidence type="ECO:0000256" key="3">
    <source>
        <dbReference type="ARBA" id="ARBA00022679"/>
    </source>
</evidence>
<keyword evidence="7" id="KW-0443">Lipid metabolism</keyword>
<keyword evidence="2" id="KW-0444">Lipid biosynthesis</keyword>
<evidence type="ECO:0000256" key="4">
    <source>
        <dbReference type="ARBA" id="ARBA00022692"/>
    </source>
</evidence>
<evidence type="ECO:0000256" key="5">
    <source>
        <dbReference type="ARBA" id="ARBA00022832"/>
    </source>
</evidence>
<feature type="non-terminal residue" evidence="11">
    <location>
        <position position="1"/>
    </location>
</feature>
<feature type="transmembrane region" description="Helical" evidence="10">
    <location>
        <begin position="31"/>
        <end position="53"/>
    </location>
</feature>
<evidence type="ECO:0000256" key="1">
    <source>
        <dbReference type="ARBA" id="ARBA00004141"/>
    </source>
</evidence>
<keyword evidence="6 10" id="KW-1133">Transmembrane helix</keyword>
<accession>A0A1B6DHR5</accession>
<dbReference type="EMBL" id="GEDC01012138">
    <property type="protein sequence ID" value="JAS25160.1"/>
    <property type="molecule type" value="Transcribed_RNA"/>
</dbReference>
<keyword evidence="9" id="KW-0275">Fatty acid biosynthesis</keyword>
<protein>
    <submittedName>
        <fullName evidence="11">Uncharacterized protein</fullName>
    </submittedName>
</protein>
<evidence type="ECO:0000313" key="11">
    <source>
        <dbReference type="EMBL" id="JAS25160.1"/>
    </source>
</evidence>
<dbReference type="Pfam" id="PF01151">
    <property type="entry name" value="ELO"/>
    <property type="match status" value="1"/>
</dbReference>
<sequence>ISKMAAFFKELKLTYDAALERGDPRVVDWPLMASPIPAVFIVIVYQVFAIYLGPKLMANRRPMELKTAMMIYNCFVILLNAWFVDAVSLKEVNNCRGVSKI</sequence>
<comment type="subcellular location">
    <subcellularLocation>
        <location evidence="1">Membrane</location>
        <topology evidence="1">Multi-pass membrane protein</topology>
    </subcellularLocation>
</comment>
<name>A0A1B6DHR5_9HEMI</name>
<keyword evidence="3" id="KW-0808">Transferase</keyword>
<keyword evidence="8 10" id="KW-0472">Membrane</keyword>
<evidence type="ECO:0000256" key="2">
    <source>
        <dbReference type="ARBA" id="ARBA00022516"/>
    </source>
</evidence>
<evidence type="ECO:0000256" key="7">
    <source>
        <dbReference type="ARBA" id="ARBA00023098"/>
    </source>
</evidence>
<feature type="transmembrane region" description="Helical" evidence="10">
    <location>
        <begin position="65"/>
        <end position="84"/>
    </location>
</feature>
<dbReference type="GO" id="GO:0009922">
    <property type="term" value="F:fatty acid elongase activity"/>
    <property type="evidence" value="ECO:0007669"/>
    <property type="project" value="InterPro"/>
</dbReference>
<feature type="non-terminal residue" evidence="11">
    <location>
        <position position="101"/>
    </location>
</feature>
<dbReference type="GO" id="GO:0006633">
    <property type="term" value="P:fatty acid biosynthetic process"/>
    <property type="evidence" value="ECO:0007669"/>
    <property type="project" value="UniProtKB-KW"/>
</dbReference>
<keyword evidence="5" id="KW-0276">Fatty acid metabolism</keyword>
<gene>
    <name evidence="11" type="ORF">g.24291</name>
</gene>
<dbReference type="InterPro" id="IPR002076">
    <property type="entry name" value="ELO_fam"/>
</dbReference>
<keyword evidence="4 10" id="KW-0812">Transmembrane</keyword>
<dbReference type="GO" id="GO:0016020">
    <property type="term" value="C:membrane"/>
    <property type="evidence" value="ECO:0007669"/>
    <property type="project" value="UniProtKB-SubCell"/>
</dbReference>
<organism evidence="11">
    <name type="scientific">Clastoptera arizonana</name>
    <name type="common">Arizona spittle bug</name>
    <dbReference type="NCBI Taxonomy" id="38151"/>
    <lineage>
        <taxon>Eukaryota</taxon>
        <taxon>Metazoa</taxon>
        <taxon>Ecdysozoa</taxon>
        <taxon>Arthropoda</taxon>
        <taxon>Hexapoda</taxon>
        <taxon>Insecta</taxon>
        <taxon>Pterygota</taxon>
        <taxon>Neoptera</taxon>
        <taxon>Paraneoptera</taxon>
        <taxon>Hemiptera</taxon>
        <taxon>Auchenorrhyncha</taxon>
        <taxon>Cercopoidea</taxon>
        <taxon>Clastopteridae</taxon>
        <taxon>Clastoptera</taxon>
    </lineage>
</organism>
<reference evidence="11" key="1">
    <citation type="submission" date="2015-12" db="EMBL/GenBank/DDBJ databases">
        <title>De novo transcriptome assembly of four potential Pierce s Disease insect vectors from Arizona vineyards.</title>
        <authorList>
            <person name="Tassone E.E."/>
        </authorList>
    </citation>
    <scope>NUCLEOTIDE SEQUENCE</scope>
</reference>
<dbReference type="AlphaFoldDB" id="A0A1B6DHR5"/>
<evidence type="ECO:0000256" key="9">
    <source>
        <dbReference type="ARBA" id="ARBA00023160"/>
    </source>
</evidence>
<evidence type="ECO:0000256" key="6">
    <source>
        <dbReference type="ARBA" id="ARBA00022989"/>
    </source>
</evidence>